<evidence type="ECO:0000313" key="3">
    <source>
        <dbReference type="RefSeq" id="XP_013410272.1"/>
    </source>
</evidence>
<dbReference type="InterPro" id="IPR000477">
    <property type="entry name" value="RT_dom"/>
</dbReference>
<dbReference type="SUPFAM" id="SSF56672">
    <property type="entry name" value="DNA/RNA polymerases"/>
    <property type="match status" value="1"/>
</dbReference>
<proteinExistence type="predicted"/>
<sequence length="454" mass="52232">MGVIRINVRKDRQKCLSNPSKRPSIEQLVIKKDEFQILLTNRFSALELEGEDGVDEMNDKITTTILECASEVAPASKMKDSKLSTEMRILIKKRRIMKKTEVNNNRDIRNNIECAELDKTIKKMAREDIRKQNMKKIAETIENGKSMKRAKRSFQLGQDRMLTLLDKDENELTTQDQILERVEEFYGELYDSNKGIEISTKACDLPDITAWEVESAVQKMKNGKAAGNDNIKAEMVKAGGDILSQELAKLFTKCLHLKEIPVAWKNANMIIMFKKGNRKDIKNYRPICLLSNLYKIYTKILTERLTRQLDEAQPKEQAGFRGQYTTTDHMHTVNQLKEKCLEYNIPLCVAFVDYEKAFDSVETQYILASLQDLGIEDGYVDVLRDVYTDSSVTVKLHKTTNKIKIKKGVRQGDTISPKLFTAALERIFRDLDWQDKGINIDGTRLNHLRFQTTS</sequence>
<dbReference type="Proteomes" id="UP000085678">
    <property type="component" value="Unplaced"/>
</dbReference>
<dbReference type="PROSITE" id="PS50878">
    <property type="entry name" value="RT_POL"/>
    <property type="match status" value="1"/>
</dbReference>
<dbReference type="RefSeq" id="XP_013410272.1">
    <property type="nucleotide sequence ID" value="XM_013554818.1"/>
</dbReference>
<reference evidence="3" key="1">
    <citation type="submission" date="2025-08" db="UniProtKB">
        <authorList>
            <consortium name="RefSeq"/>
        </authorList>
    </citation>
    <scope>IDENTIFICATION</scope>
    <source>
        <tissue evidence="3">Gonads</tissue>
    </source>
</reference>
<dbReference type="KEGG" id="lak:106173629"/>
<organism evidence="2 3">
    <name type="scientific">Lingula anatina</name>
    <name type="common">Brachiopod</name>
    <name type="synonym">Lingula unguis</name>
    <dbReference type="NCBI Taxonomy" id="7574"/>
    <lineage>
        <taxon>Eukaryota</taxon>
        <taxon>Metazoa</taxon>
        <taxon>Spiralia</taxon>
        <taxon>Lophotrochozoa</taxon>
        <taxon>Brachiopoda</taxon>
        <taxon>Linguliformea</taxon>
        <taxon>Lingulata</taxon>
        <taxon>Lingulida</taxon>
        <taxon>Linguloidea</taxon>
        <taxon>Lingulidae</taxon>
        <taxon>Lingula</taxon>
    </lineage>
</organism>
<dbReference type="OrthoDB" id="6158878at2759"/>
<accession>A0A1S3JIQ3</accession>
<dbReference type="InterPro" id="IPR043502">
    <property type="entry name" value="DNA/RNA_pol_sf"/>
</dbReference>
<dbReference type="CDD" id="cd01650">
    <property type="entry name" value="RT_nLTR_like"/>
    <property type="match status" value="1"/>
</dbReference>
<protein>
    <submittedName>
        <fullName evidence="3">Uncharacterized protein LOC106173629</fullName>
    </submittedName>
</protein>
<dbReference type="Pfam" id="PF00078">
    <property type="entry name" value="RVT_1"/>
    <property type="match status" value="1"/>
</dbReference>
<keyword evidence="2" id="KW-1185">Reference proteome</keyword>
<dbReference type="GeneID" id="106173629"/>
<evidence type="ECO:0000259" key="1">
    <source>
        <dbReference type="PROSITE" id="PS50878"/>
    </source>
</evidence>
<dbReference type="PANTHER" id="PTHR19446">
    <property type="entry name" value="REVERSE TRANSCRIPTASES"/>
    <property type="match status" value="1"/>
</dbReference>
<gene>
    <name evidence="3" type="primary">LOC106173629</name>
</gene>
<dbReference type="AlphaFoldDB" id="A0A1S3JIQ3"/>
<evidence type="ECO:0000313" key="2">
    <source>
        <dbReference type="Proteomes" id="UP000085678"/>
    </source>
</evidence>
<name>A0A1S3JIQ3_LINAN</name>
<dbReference type="STRING" id="7574.A0A1S3JIQ3"/>
<dbReference type="InParanoid" id="A0A1S3JIQ3"/>
<feature type="domain" description="Reverse transcriptase" evidence="1">
    <location>
        <begin position="253"/>
        <end position="454"/>
    </location>
</feature>